<dbReference type="PANTHER" id="PTHR45878:SF1">
    <property type="entry name" value="ZINC FINGER PROTEIN WIP2"/>
    <property type="match status" value="1"/>
</dbReference>
<dbReference type="Pfam" id="PF23115">
    <property type="entry name" value="zf-C2H2_STOP2_3rd"/>
    <property type="match status" value="1"/>
</dbReference>
<keyword evidence="2" id="KW-0479">Metal-binding</keyword>
<evidence type="ECO:0000313" key="14">
    <source>
        <dbReference type="Proteomes" id="UP001222027"/>
    </source>
</evidence>
<dbReference type="InterPro" id="IPR036236">
    <property type="entry name" value="Znf_C2H2_sf"/>
</dbReference>
<feature type="compositionally biased region" description="Low complexity" evidence="11">
    <location>
        <begin position="28"/>
        <end position="49"/>
    </location>
</feature>
<dbReference type="EMBL" id="JAQQAF010000001">
    <property type="protein sequence ID" value="KAJ8510933.1"/>
    <property type="molecule type" value="Genomic_DNA"/>
</dbReference>
<dbReference type="PANTHER" id="PTHR45878">
    <property type="entry name" value="ZINC FINGER PROTEIN WIP2"/>
    <property type="match status" value="1"/>
</dbReference>
<keyword evidence="6" id="KW-0805">Transcription regulation</keyword>
<keyword evidence="7" id="KW-0804">Transcription</keyword>
<evidence type="ECO:0000256" key="5">
    <source>
        <dbReference type="ARBA" id="ARBA00022833"/>
    </source>
</evidence>
<dbReference type="GO" id="GO:0003700">
    <property type="term" value="F:DNA-binding transcription factor activity"/>
    <property type="evidence" value="ECO:0007669"/>
    <property type="project" value="InterPro"/>
</dbReference>
<evidence type="ECO:0000256" key="3">
    <source>
        <dbReference type="ARBA" id="ARBA00022737"/>
    </source>
</evidence>
<evidence type="ECO:0000256" key="7">
    <source>
        <dbReference type="ARBA" id="ARBA00023163"/>
    </source>
</evidence>
<evidence type="ECO:0000256" key="2">
    <source>
        <dbReference type="ARBA" id="ARBA00022723"/>
    </source>
</evidence>
<sequence>MGLRDYPMDESSYFQSPPFYQWLKTPPSSSSASSSSSSSRSSSSSSYSSPPQQDQEMVLQQDHLPSQGLRCLPLLSRLEEAGKHIKEGHKGDRDDVGTALNIGLPGGASEDLDEEKRRLMCKKEEEHRKEASEESVRSSCSGSESRYWIPTATQILIGLEKFACSVCNKTFNRYNNLQMHMWGHGPEYRKGPESLKGGQPMAMLKLPCYCCARGCKNSIDHPRAKPLKDFRTLQTHYKRKHGIKSFACRKCSKPFAVVREWPCGLLHLPSRDSSREADRARPVK</sequence>
<evidence type="ECO:0000259" key="12">
    <source>
        <dbReference type="PROSITE" id="PS50157"/>
    </source>
</evidence>
<dbReference type="InterPro" id="IPR013087">
    <property type="entry name" value="Znf_C2H2_type"/>
</dbReference>
<feature type="domain" description="C2H2-type" evidence="12">
    <location>
        <begin position="162"/>
        <end position="189"/>
    </location>
</feature>
<evidence type="ECO:0000256" key="4">
    <source>
        <dbReference type="ARBA" id="ARBA00022771"/>
    </source>
</evidence>
<feature type="region of interest" description="Disordered" evidence="11">
    <location>
        <begin position="85"/>
        <end position="115"/>
    </location>
</feature>
<keyword evidence="14" id="KW-1185">Reference proteome</keyword>
<reference evidence="13 14" key="1">
    <citation type="submission" date="2022-12" db="EMBL/GenBank/DDBJ databases">
        <title>Chromosome-scale assembly of the Ensete ventricosum genome.</title>
        <authorList>
            <person name="Dussert Y."/>
            <person name="Stocks J."/>
            <person name="Wendawek A."/>
            <person name="Woldeyes F."/>
            <person name="Nichols R.A."/>
            <person name="Borrell J.S."/>
        </authorList>
    </citation>
    <scope>NUCLEOTIDE SEQUENCE [LARGE SCALE GENOMIC DNA]</scope>
    <source>
        <strain evidence="14">cv. Maze</strain>
        <tissue evidence="13">Seeds</tissue>
    </source>
</reference>
<evidence type="ECO:0000256" key="8">
    <source>
        <dbReference type="ARBA" id="ARBA00023242"/>
    </source>
</evidence>
<evidence type="ECO:0000313" key="13">
    <source>
        <dbReference type="EMBL" id="KAJ8510933.1"/>
    </source>
</evidence>
<comment type="caution">
    <text evidence="13">The sequence shown here is derived from an EMBL/GenBank/DDBJ whole genome shotgun (WGS) entry which is preliminary data.</text>
</comment>
<dbReference type="FunFam" id="3.30.160.60:FF:000100">
    <property type="entry name" value="Zinc finger 45-like"/>
    <property type="match status" value="1"/>
</dbReference>
<keyword evidence="8" id="KW-0539">Nucleus</keyword>
<evidence type="ECO:0000256" key="6">
    <source>
        <dbReference type="ARBA" id="ARBA00023015"/>
    </source>
</evidence>
<evidence type="ECO:0000256" key="11">
    <source>
        <dbReference type="SAM" id="MobiDB-lite"/>
    </source>
</evidence>
<dbReference type="GO" id="GO:0005634">
    <property type="term" value="C:nucleus"/>
    <property type="evidence" value="ECO:0007669"/>
    <property type="project" value="TreeGrafter"/>
</dbReference>
<name>A0AAV8RTD1_ENSVE</name>
<accession>A0AAV8RTD1</accession>
<feature type="compositionally biased region" description="Basic and acidic residues" evidence="11">
    <location>
        <begin position="85"/>
        <end position="96"/>
    </location>
</feature>
<protein>
    <recommendedName>
        <fullName evidence="12">C2H2-type domain-containing protein</fullName>
    </recommendedName>
</protein>
<evidence type="ECO:0000256" key="9">
    <source>
        <dbReference type="ARBA" id="ARBA00023452"/>
    </source>
</evidence>
<dbReference type="Proteomes" id="UP001222027">
    <property type="component" value="Unassembled WGS sequence"/>
</dbReference>
<comment type="similarity">
    <text evidence="9">Belongs to the WIP C2H2-type zinc-finger protein family.</text>
</comment>
<gene>
    <name evidence="13" type="ORF">OPV22_001367</name>
</gene>
<proteinExistence type="inferred from homology"/>
<comment type="subcellular location">
    <subcellularLocation>
        <location evidence="1">Nucleus</location>
    </subcellularLocation>
</comment>
<dbReference type="AlphaFoldDB" id="A0AAV8RTD1"/>
<dbReference type="InterPro" id="IPR059161">
    <property type="entry name" value="Znf-C2H2_STOP1/2_3rd"/>
</dbReference>
<keyword evidence="4 10" id="KW-0863">Zinc-finger</keyword>
<dbReference type="SUPFAM" id="SSF57667">
    <property type="entry name" value="beta-beta-alpha zinc fingers"/>
    <property type="match status" value="1"/>
</dbReference>
<dbReference type="GO" id="GO:0008270">
    <property type="term" value="F:zinc ion binding"/>
    <property type="evidence" value="ECO:0007669"/>
    <property type="project" value="UniProtKB-KW"/>
</dbReference>
<evidence type="ECO:0000256" key="1">
    <source>
        <dbReference type="ARBA" id="ARBA00004123"/>
    </source>
</evidence>
<feature type="region of interest" description="Disordered" evidence="11">
    <location>
        <begin position="1"/>
        <end position="61"/>
    </location>
</feature>
<evidence type="ECO:0000256" key="10">
    <source>
        <dbReference type="PROSITE-ProRule" id="PRU00042"/>
    </source>
</evidence>
<organism evidence="13 14">
    <name type="scientific">Ensete ventricosum</name>
    <name type="common">Abyssinian banana</name>
    <name type="synonym">Musa ensete</name>
    <dbReference type="NCBI Taxonomy" id="4639"/>
    <lineage>
        <taxon>Eukaryota</taxon>
        <taxon>Viridiplantae</taxon>
        <taxon>Streptophyta</taxon>
        <taxon>Embryophyta</taxon>
        <taxon>Tracheophyta</taxon>
        <taxon>Spermatophyta</taxon>
        <taxon>Magnoliopsida</taxon>
        <taxon>Liliopsida</taxon>
        <taxon>Zingiberales</taxon>
        <taxon>Musaceae</taxon>
        <taxon>Ensete</taxon>
    </lineage>
</organism>
<dbReference type="PROSITE" id="PS00028">
    <property type="entry name" value="ZINC_FINGER_C2H2_1"/>
    <property type="match status" value="1"/>
</dbReference>
<dbReference type="Gene3D" id="3.30.160.60">
    <property type="entry name" value="Classic Zinc Finger"/>
    <property type="match status" value="1"/>
</dbReference>
<keyword evidence="3" id="KW-0677">Repeat</keyword>
<dbReference type="InterPro" id="IPR043584">
    <property type="entry name" value="WIP1/2/3/4/5/6"/>
</dbReference>
<dbReference type="PROSITE" id="PS50157">
    <property type="entry name" value="ZINC_FINGER_C2H2_2"/>
    <property type="match status" value="1"/>
</dbReference>
<keyword evidence="5" id="KW-0862">Zinc</keyword>